<comment type="caution">
    <text evidence="1">The sequence shown here is derived from an EMBL/GenBank/DDBJ whole genome shotgun (WGS) entry which is preliminary data.</text>
</comment>
<evidence type="ECO:0000313" key="2">
    <source>
        <dbReference type="Proteomes" id="UP000796761"/>
    </source>
</evidence>
<sequence>MSSWEGYSLQFSVQLKDFHSPIVQKSDVKKEQLQGIWSSAFPNTSSELAKGLSVGVHLKQVQVMSQQN</sequence>
<accession>A0A8K1LEJ8</accession>
<proteinExistence type="predicted"/>
<organism evidence="1 2">
    <name type="scientific">Zosterops borbonicus</name>
    <dbReference type="NCBI Taxonomy" id="364589"/>
    <lineage>
        <taxon>Eukaryota</taxon>
        <taxon>Metazoa</taxon>
        <taxon>Chordata</taxon>
        <taxon>Craniata</taxon>
        <taxon>Vertebrata</taxon>
        <taxon>Euteleostomi</taxon>
        <taxon>Archelosauria</taxon>
        <taxon>Archosauria</taxon>
        <taxon>Dinosauria</taxon>
        <taxon>Saurischia</taxon>
        <taxon>Theropoda</taxon>
        <taxon>Coelurosauria</taxon>
        <taxon>Aves</taxon>
        <taxon>Neognathae</taxon>
        <taxon>Neoaves</taxon>
        <taxon>Telluraves</taxon>
        <taxon>Australaves</taxon>
        <taxon>Passeriformes</taxon>
        <taxon>Sylvioidea</taxon>
        <taxon>Zosteropidae</taxon>
        <taxon>Zosterops</taxon>
    </lineage>
</organism>
<dbReference type="Proteomes" id="UP000796761">
    <property type="component" value="Unassembled WGS sequence"/>
</dbReference>
<gene>
    <name evidence="1" type="ORF">HGM15179_016227</name>
</gene>
<keyword evidence="2" id="KW-1185">Reference proteome</keyword>
<reference evidence="1" key="1">
    <citation type="submission" date="2019-04" db="EMBL/GenBank/DDBJ databases">
        <title>Genome assembly of Zosterops borbonicus 15179.</title>
        <authorList>
            <person name="Leroy T."/>
            <person name="Anselmetti Y."/>
            <person name="Tilak M.-K."/>
            <person name="Nabholz B."/>
        </authorList>
    </citation>
    <scope>NUCLEOTIDE SEQUENCE</scope>
    <source>
        <strain evidence="1">HGM_15179</strain>
        <tissue evidence="1">Muscle</tissue>
    </source>
</reference>
<dbReference type="AlphaFoldDB" id="A0A8K1LEJ8"/>
<evidence type="ECO:0000313" key="1">
    <source>
        <dbReference type="EMBL" id="TRZ10878.1"/>
    </source>
</evidence>
<name>A0A8K1LEJ8_9PASS</name>
<protein>
    <submittedName>
        <fullName evidence="1">Uncharacterized protein</fullName>
    </submittedName>
</protein>
<dbReference type="EMBL" id="SWJQ01000790">
    <property type="protein sequence ID" value="TRZ10878.1"/>
    <property type="molecule type" value="Genomic_DNA"/>
</dbReference>